<feature type="compositionally biased region" description="Polar residues" evidence="3">
    <location>
        <begin position="1"/>
        <end position="33"/>
    </location>
</feature>
<evidence type="ECO:0000256" key="1">
    <source>
        <dbReference type="ARBA" id="ARBA00008601"/>
    </source>
</evidence>
<dbReference type="InterPro" id="IPR013087">
    <property type="entry name" value="Znf_C2H2_type"/>
</dbReference>
<dbReference type="PANTHER" id="PTHR45848">
    <property type="entry name" value="DUAL SPECIFICITY PROTEIN PHOSPHATASE 12 FAMILY MEMBER"/>
    <property type="match status" value="1"/>
</dbReference>
<feature type="region of interest" description="Disordered" evidence="3">
    <location>
        <begin position="1"/>
        <end position="46"/>
    </location>
</feature>
<dbReference type="STRING" id="478820.A0A196S8V5"/>
<protein>
    <recommendedName>
        <fullName evidence="4">C2H2-type domain-containing protein</fullName>
    </recommendedName>
</protein>
<gene>
    <name evidence="5" type="ORF">AV274_5886</name>
</gene>
<proteinExistence type="inferred from homology"/>
<feature type="domain" description="C2H2-type" evidence="4">
    <location>
        <begin position="54"/>
        <end position="85"/>
    </location>
</feature>
<evidence type="ECO:0000259" key="4">
    <source>
        <dbReference type="PROSITE" id="PS50157"/>
    </source>
</evidence>
<evidence type="ECO:0000313" key="6">
    <source>
        <dbReference type="Proteomes" id="UP000078348"/>
    </source>
</evidence>
<reference evidence="5 6" key="1">
    <citation type="submission" date="2016-05" db="EMBL/GenBank/DDBJ databases">
        <title>Nuclear genome of Blastocystis sp. subtype 1 NandII.</title>
        <authorList>
            <person name="Gentekaki E."/>
            <person name="Curtis B."/>
            <person name="Stairs C."/>
            <person name="Eme L."/>
            <person name="Herman E."/>
            <person name="Klimes V."/>
            <person name="Arias M.C."/>
            <person name="Elias M."/>
            <person name="Hilliou F."/>
            <person name="Klute M."/>
            <person name="Malik S.-B."/>
            <person name="Pightling A."/>
            <person name="Rachubinski R."/>
            <person name="Salas D."/>
            <person name="Schlacht A."/>
            <person name="Suga H."/>
            <person name="Archibald J."/>
            <person name="Ball S.G."/>
            <person name="Clark G."/>
            <person name="Dacks J."/>
            <person name="Van Der Giezen M."/>
            <person name="Tsaousis A."/>
            <person name="Roger A."/>
        </authorList>
    </citation>
    <scope>NUCLEOTIDE SEQUENCE [LARGE SCALE GENOMIC DNA]</scope>
    <source>
        <strain evidence="6">ATCC 50177 / NandII</strain>
    </source>
</reference>
<organism evidence="5 6">
    <name type="scientific">Blastocystis sp. subtype 1 (strain ATCC 50177 / NandII)</name>
    <dbReference type="NCBI Taxonomy" id="478820"/>
    <lineage>
        <taxon>Eukaryota</taxon>
        <taxon>Sar</taxon>
        <taxon>Stramenopiles</taxon>
        <taxon>Bigyra</taxon>
        <taxon>Opalozoa</taxon>
        <taxon>Opalinata</taxon>
        <taxon>Blastocystidae</taxon>
        <taxon>Blastocystis</taxon>
    </lineage>
</organism>
<evidence type="ECO:0000256" key="2">
    <source>
        <dbReference type="PROSITE-ProRule" id="PRU00042"/>
    </source>
</evidence>
<dbReference type="OrthoDB" id="2017893at2759"/>
<evidence type="ECO:0000256" key="3">
    <source>
        <dbReference type="SAM" id="MobiDB-lite"/>
    </source>
</evidence>
<dbReference type="PROSITE" id="PS50157">
    <property type="entry name" value="ZINC_FINGER_C2H2_2"/>
    <property type="match status" value="1"/>
</dbReference>
<keyword evidence="2" id="KW-0479">Metal-binding</keyword>
<accession>A0A196S8V5</accession>
<keyword evidence="2" id="KW-0862">Zinc</keyword>
<sequence>MNESVAPSSISMSVAEGANNTESSKPPSNSISTHRTKRMESTKEKPELVPTEVFTCGKCGALLFRKEQLVTHQPLGHDTHFEKKGKGNHPAHSCLSYFISSCPPWVKNQDQVECKIYCPNCSTRLGMLHWQGTQCSCGQWVVPAIQFPISRIDLKTVPLPCRRKAEEKTETAVEKEQE</sequence>
<comment type="caution">
    <text evidence="5">The sequence shown here is derived from an EMBL/GenBank/DDBJ whole genome shotgun (WGS) entry which is preliminary data.</text>
</comment>
<comment type="similarity">
    <text evidence="1">Belongs to the protein-tyrosine phosphatase family. Non-receptor class dual specificity subfamily.</text>
</comment>
<dbReference type="PROSITE" id="PS00028">
    <property type="entry name" value="ZINC_FINGER_C2H2_1"/>
    <property type="match status" value="1"/>
</dbReference>
<keyword evidence="2" id="KW-0863">Zinc-finger</keyword>
<evidence type="ECO:0000313" key="5">
    <source>
        <dbReference type="EMBL" id="OAO12419.1"/>
    </source>
</evidence>
<dbReference type="AlphaFoldDB" id="A0A196S8V5"/>
<dbReference type="EMBL" id="LXWW01000544">
    <property type="protein sequence ID" value="OAO12419.1"/>
    <property type="molecule type" value="Genomic_DNA"/>
</dbReference>
<name>A0A196S8V5_BLAHN</name>
<keyword evidence="6" id="KW-1185">Reference proteome</keyword>
<dbReference type="GO" id="GO:0008270">
    <property type="term" value="F:zinc ion binding"/>
    <property type="evidence" value="ECO:0007669"/>
    <property type="project" value="UniProtKB-KW"/>
</dbReference>
<dbReference type="Proteomes" id="UP000078348">
    <property type="component" value="Unassembled WGS sequence"/>
</dbReference>